<evidence type="ECO:0000313" key="2">
    <source>
        <dbReference type="Proteomes" id="UP000287853"/>
    </source>
</evidence>
<evidence type="ECO:0000313" key="1">
    <source>
        <dbReference type="EMBL" id="RWX45885.1"/>
    </source>
</evidence>
<organism evidence="1 2">
    <name type="scientific">Candidatus Electrothrix aarhusensis</name>
    <dbReference type="NCBI Taxonomy" id="1859131"/>
    <lineage>
        <taxon>Bacteria</taxon>
        <taxon>Pseudomonadati</taxon>
        <taxon>Thermodesulfobacteriota</taxon>
        <taxon>Desulfobulbia</taxon>
        <taxon>Desulfobulbales</taxon>
        <taxon>Desulfobulbaceae</taxon>
        <taxon>Candidatus Electrothrix</taxon>
    </lineage>
</organism>
<sequence length="124" mass="14625">MTYLNKRMAEKRTDERIELTGYTVKIIDNPLNLPLSVGDISLEGLRLTRVPSKIACKETPTAITLLGNRPSECYKLTIMPCWRKKNDFFWDVGFYIHRVPVSWKRFVRIKKMQVKKMRGTFWSL</sequence>
<dbReference type="EMBL" id="MTKO01000071">
    <property type="protein sequence ID" value="RWX45885.1"/>
    <property type="molecule type" value="Genomic_DNA"/>
</dbReference>
<dbReference type="AlphaFoldDB" id="A0A3S3U837"/>
<proteinExistence type="predicted"/>
<reference evidence="1 2" key="1">
    <citation type="submission" date="2017-01" db="EMBL/GenBank/DDBJ databases">
        <title>The cable genome- insights into the physiology and evolution of filamentous bacteria capable of sulfide oxidation via long distance electron transfer.</title>
        <authorList>
            <person name="Schreiber L."/>
            <person name="Bjerg J.T."/>
            <person name="Boggild A."/>
            <person name="Van De Vossenberg J."/>
            <person name="Meysman F."/>
            <person name="Nielsen L.P."/>
            <person name="Schramm A."/>
            <person name="Kjeldsen K.U."/>
        </authorList>
    </citation>
    <scope>NUCLEOTIDE SEQUENCE [LARGE SCALE GENOMIC DNA]</scope>
    <source>
        <strain evidence="1">MCF</strain>
    </source>
</reference>
<gene>
    <name evidence="1" type="ORF">H206_00714</name>
</gene>
<name>A0A3S3U837_9BACT</name>
<accession>A0A3S3U837</accession>
<protein>
    <recommendedName>
        <fullName evidence="3">PilZ domain-containing protein</fullName>
    </recommendedName>
</protein>
<keyword evidence="2" id="KW-1185">Reference proteome</keyword>
<evidence type="ECO:0008006" key="3">
    <source>
        <dbReference type="Google" id="ProtNLM"/>
    </source>
</evidence>
<comment type="caution">
    <text evidence="1">The sequence shown here is derived from an EMBL/GenBank/DDBJ whole genome shotgun (WGS) entry which is preliminary data.</text>
</comment>
<dbReference type="Proteomes" id="UP000287853">
    <property type="component" value="Unassembled WGS sequence"/>
</dbReference>